<protein>
    <submittedName>
        <fullName evidence="1">Transglutaminase-like enzyme, predicted cysteine protease</fullName>
    </submittedName>
</protein>
<comment type="caution">
    <text evidence="1">The sequence shown here is derived from an EMBL/GenBank/DDBJ whole genome shotgun (WGS) entry which is preliminary data.</text>
</comment>
<keyword evidence="1" id="KW-0378">Hydrolase</keyword>
<evidence type="ECO:0000313" key="1">
    <source>
        <dbReference type="EMBL" id="KUK81755.1"/>
    </source>
</evidence>
<dbReference type="AlphaFoldDB" id="A0A101HRJ5"/>
<reference evidence="2" key="1">
    <citation type="journal article" date="2015" name="MBio">
        <title>Genome-Resolved Metagenomic Analysis Reveals Roles for Candidate Phyla and Other Microbial Community Members in Biogeochemical Transformations in Oil Reservoirs.</title>
        <authorList>
            <person name="Hu P."/>
            <person name="Tom L."/>
            <person name="Singh A."/>
            <person name="Thomas B.C."/>
            <person name="Baker B.J."/>
            <person name="Piceno Y.M."/>
            <person name="Andersen G.L."/>
            <person name="Banfield J.F."/>
        </authorList>
    </citation>
    <scope>NUCLEOTIDE SEQUENCE [LARGE SCALE GENOMIC DNA]</scope>
</reference>
<name>A0A101HRJ5_9BACT</name>
<proteinExistence type="predicted"/>
<dbReference type="Proteomes" id="UP000054092">
    <property type="component" value="Unassembled WGS sequence"/>
</dbReference>
<sequence length="67" mass="8115">MEFSVTFDETRDTIRIYYPQINTGEKLYDYIEEIDIQPKFVDCVEMFFTGFESNLLYRDLDLVEQNL</sequence>
<keyword evidence="1" id="KW-0645">Protease</keyword>
<gene>
    <name evidence="1" type="ORF">XD94_0335</name>
</gene>
<evidence type="ECO:0000313" key="2">
    <source>
        <dbReference type="Proteomes" id="UP000054092"/>
    </source>
</evidence>
<dbReference type="PATRIC" id="fig|1184387.3.peg.658"/>
<organism evidence="1 2">
    <name type="scientific">Mesotoga prima</name>
    <dbReference type="NCBI Taxonomy" id="1184387"/>
    <lineage>
        <taxon>Bacteria</taxon>
        <taxon>Thermotogati</taxon>
        <taxon>Thermotogota</taxon>
        <taxon>Thermotogae</taxon>
        <taxon>Kosmotogales</taxon>
        <taxon>Kosmotogaceae</taxon>
        <taxon>Mesotoga</taxon>
    </lineage>
</organism>
<dbReference type="EMBL" id="LGGP01000037">
    <property type="protein sequence ID" value="KUK81755.1"/>
    <property type="molecule type" value="Genomic_DNA"/>
</dbReference>
<accession>A0A101HRJ5</accession>
<dbReference type="GO" id="GO:0008233">
    <property type="term" value="F:peptidase activity"/>
    <property type="evidence" value="ECO:0007669"/>
    <property type="project" value="UniProtKB-KW"/>
</dbReference>
<dbReference type="GO" id="GO:0006508">
    <property type="term" value="P:proteolysis"/>
    <property type="evidence" value="ECO:0007669"/>
    <property type="project" value="UniProtKB-KW"/>
</dbReference>